<evidence type="ECO:0000313" key="1">
    <source>
        <dbReference type="EMBL" id="QDS72711.1"/>
    </source>
</evidence>
<organism evidence="1 2">
    <name type="scientific">Venturia effusa</name>
    <dbReference type="NCBI Taxonomy" id="50376"/>
    <lineage>
        <taxon>Eukaryota</taxon>
        <taxon>Fungi</taxon>
        <taxon>Dikarya</taxon>
        <taxon>Ascomycota</taxon>
        <taxon>Pezizomycotina</taxon>
        <taxon>Dothideomycetes</taxon>
        <taxon>Pleosporomycetidae</taxon>
        <taxon>Venturiales</taxon>
        <taxon>Venturiaceae</taxon>
        <taxon>Venturia</taxon>
    </lineage>
</organism>
<dbReference type="AlphaFoldDB" id="A0A517LAP9"/>
<dbReference type="EMBL" id="CP042192">
    <property type="protein sequence ID" value="QDS72711.1"/>
    <property type="molecule type" value="Genomic_DNA"/>
</dbReference>
<keyword evidence="2" id="KW-1185">Reference proteome</keyword>
<dbReference type="Proteomes" id="UP000316270">
    <property type="component" value="Chromosome 8"/>
</dbReference>
<protein>
    <submittedName>
        <fullName evidence="1">Uncharacterized protein</fullName>
    </submittedName>
</protein>
<proteinExistence type="predicted"/>
<evidence type="ECO:0000313" key="2">
    <source>
        <dbReference type="Proteomes" id="UP000316270"/>
    </source>
</evidence>
<accession>A0A517LAP9</accession>
<reference evidence="1 2" key="1">
    <citation type="submission" date="2019-07" db="EMBL/GenBank/DDBJ databases">
        <title>Finished genome of Venturia effusa.</title>
        <authorList>
            <person name="Young C.A."/>
            <person name="Cox M.P."/>
            <person name="Ganley A.R.D."/>
            <person name="David W.J."/>
        </authorList>
    </citation>
    <scope>NUCLEOTIDE SEQUENCE [LARGE SCALE GENOMIC DNA]</scope>
    <source>
        <strain evidence="2">albino</strain>
    </source>
</reference>
<sequence>MASTLLEQASQKAVEELSADPKAFAERFVGYPPEEQTALLREMGKRTAKLLEAQKVCKTLTENMATADLQIHLAEMEILDPNADGARERSELATKWQWMETEPSVPGKTHVVSSYFEQCLNSPAEMGYEIIWSDQGLIAKDSREPFALCSKHEPNWGTCEWYESYLYFVLVVSAFYGR</sequence>
<dbReference type="OrthoDB" id="5420372at2759"/>
<name>A0A517LAP9_9PEZI</name>
<gene>
    <name evidence="1" type="ORF">FKW77_003475</name>
</gene>